<keyword evidence="4" id="KW-1185">Reference proteome</keyword>
<organism evidence="3 4">
    <name type="scientific">Camellia sinensis var. sinensis</name>
    <name type="common">China tea</name>
    <dbReference type="NCBI Taxonomy" id="542762"/>
    <lineage>
        <taxon>Eukaryota</taxon>
        <taxon>Viridiplantae</taxon>
        <taxon>Streptophyta</taxon>
        <taxon>Embryophyta</taxon>
        <taxon>Tracheophyta</taxon>
        <taxon>Spermatophyta</taxon>
        <taxon>Magnoliopsida</taxon>
        <taxon>eudicotyledons</taxon>
        <taxon>Gunneridae</taxon>
        <taxon>Pentapetalae</taxon>
        <taxon>asterids</taxon>
        <taxon>Ericales</taxon>
        <taxon>Theaceae</taxon>
        <taxon>Camellia</taxon>
    </lineage>
</organism>
<dbReference type="PANTHER" id="PTHR46038">
    <property type="entry name" value="EXPRESSED PROTEIN-RELATED"/>
    <property type="match status" value="1"/>
</dbReference>
<feature type="domain" description="Nucleotide-diphospho-sugar transferase" evidence="2">
    <location>
        <begin position="124"/>
        <end position="193"/>
    </location>
</feature>
<dbReference type="EMBL" id="SDRB02013508">
    <property type="protein sequence ID" value="THF94811.1"/>
    <property type="molecule type" value="Genomic_DNA"/>
</dbReference>
<name>A0A4S4CY61_CAMSN</name>
<dbReference type="PANTHER" id="PTHR46038:SF29">
    <property type="entry name" value="NUCLEOTIDE-DIPHOSPHO-SUGAR TRANSFERASE DOMAIN-CONTAINING PROTEIN"/>
    <property type="match status" value="1"/>
</dbReference>
<proteinExistence type="predicted"/>
<feature type="domain" description="Nucleotide-diphospho-sugar transferase" evidence="2">
    <location>
        <begin position="250"/>
        <end position="450"/>
    </location>
</feature>
<dbReference type="InterPro" id="IPR005069">
    <property type="entry name" value="Nucl-diP-sugar_transferase"/>
</dbReference>
<keyword evidence="1" id="KW-0812">Transmembrane</keyword>
<dbReference type="Proteomes" id="UP000306102">
    <property type="component" value="Unassembled WGS sequence"/>
</dbReference>
<evidence type="ECO:0000256" key="1">
    <source>
        <dbReference type="SAM" id="Phobius"/>
    </source>
</evidence>
<accession>A0A4S4CY61</accession>
<evidence type="ECO:0000259" key="2">
    <source>
        <dbReference type="Pfam" id="PF03407"/>
    </source>
</evidence>
<keyword evidence="1" id="KW-0472">Membrane</keyword>
<sequence length="487" mass="56438">MKSSSAIVHPSPTTTDESSRHFINKRVIDFTMFSLLFVGFLYILVSIPFKDDSLFSSLKSHYNLSTTYNMIVYRDELEAILAETATENKTVIIAVVNKAYVEGDKSMLDLFLDSFWLGDDTRGLTDHLLIVAVDQTAYEFCMFLKLHCYKLETDGVDFDAEEMFMSDDFIKMMWRRTLFLGDVLKRGYNFIFTYNMIVYRDELEAILAETATENKTVIIAVVNKAYVEGDKSMLDLFLDSFWLGDDTRGLTDHLLIVAVDQTAYEFCMFLKLHCYKLETDGVDFDAEEMFMSDDFIKMMWRRTLFLGDVLKRGYNFIFTDTDVMWFRNPFLRLSPNETIDLQISTDKFNGNEWSQANKINTGFYMIRSNSKTIALFDAWYAKKDNSSRMTEQDVLVMLMHEGLFRGLGLRVKFLNTLFFSGFCQTSRDVRVVVTVHANCCRGISTKLTDLTAVIHDWKRSKNSSANETSMFVWSQHRACIISMRHRG</sequence>
<comment type="caution">
    <text evidence="3">The sequence shown here is derived from an EMBL/GenBank/DDBJ whole genome shotgun (WGS) entry which is preliminary data.</text>
</comment>
<protein>
    <recommendedName>
        <fullName evidence="2">Nucleotide-diphospho-sugar transferase domain-containing protein</fullName>
    </recommendedName>
</protein>
<dbReference type="Pfam" id="PF03407">
    <property type="entry name" value="Nucleotid_trans"/>
    <property type="match status" value="2"/>
</dbReference>
<feature type="transmembrane region" description="Helical" evidence="1">
    <location>
        <begin position="27"/>
        <end position="49"/>
    </location>
</feature>
<gene>
    <name evidence="3" type="ORF">TEA_027773</name>
</gene>
<evidence type="ECO:0000313" key="3">
    <source>
        <dbReference type="EMBL" id="THF94811.1"/>
    </source>
</evidence>
<dbReference type="AlphaFoldDB" id="A0A4S4CY61"/>
<evidence type="ECO:0000313" key="4">
    <source>
        <dbReference type="Proteomes" id="UP000306102"/>
    </source>
</evidence>
<dbReference type="InterPro" id="IPR044821">
    <property type="entry name" value="At1g28695/At4g15970-like"/>
</dbReference>
<reference evidence="3 4" key="1">
    <citation type="journal article" date="2018" name="Proc. Natl. Acad. Sci. U.S.A.">
        <title>Draft genome sequence of Camellia sinensis var. sinensis provides insights into the evolution of the tea genome and tea quality.</title>
        <authorList>
            <person name="Wei C."/>
            <person name="Yang H."/>
            <person name="Wang S."/>
            <person name="Zhao J."/>
            <person name="Liu C."/>
            <person name="Gao L."/>
            <person name="Xia E."/>
            <person name="Lu Y."/>
            <person name="Tai Y."/>
            <person name="She G."/>
            <person name="Sun J."/>
            <person name="Cao H."/>
            <person name="Tong W."/>
            <person name="Gao Q."/>
            <person name="Li Y."/>
            <person name="Deng W."/>
            <person name="Jiang X."/>
            <person name="Wang W."/>
            <person name="Chen Q."/>
            <person name="Zhang S."/>
            <person name="Li H."/>
            <person name="Wu J."/>
            <person name="Wang P."/>
            <person name="Li P."/>
            <person name="Shi C."/>
            <person name="Zheng F."/>
            <person name="Jian J."/>
            <person name="Huang B."/>
            <person name="Shan D."/>
            <person name="Shi M."/>
            <person name="Fang C."/>
            <person name="Yue Y."/>
            <person name="Li F."/>
            <person name="Li D."/>
            <person name="Wei S."/>
            <person name="Han B."/>
            <person name="Jiang C."/>
            <person name="Yin Y."/>
            <person name="Xia T."/>
            <person name="Zhang Z."/>
            <person name="Bennetzen J.L."/>
            <person name="Zhao S."/>
            <person name="Wan X."/>
        </authorList>
    </citation>
    <scope>NUCLEOTIDE SEQUENCE [LARGE SCALE GENOMIC DNA]</scope>
    <source>
        <strain evidence="4">cv. Shuchazao</strain>
        <tissue evidence="3">Leaf</tissue>
    </source>
</reference>
<keyword evidence="1" id="KW-1133">Transmembrane helix</keyword>